<dbReference type="Gene3D" id="1.25.40.20">
    <property type="entry name" value="Ankyrin repeat-containing domain"/>
    <property type="match status" value="1"/>
</dbReference>
<evidence type="ECO:0000313" key="4">
    <source>
        <dbReference type="EMBL" id="KAH0549974.1"/>
    </source>
</evidence>
<comment type="caution">
    <text evidence="4">The sequence shown here is derived from an EMBL/GenBank/DDBJ whole genome shotgun (WGS) entry which is preliminary data.</text>
</comment>
<evidence type="ECO:0000256" key="1">
    <source>
        <dbReference type="ARBA" id="ARBA00022737"/>
    </source>
</evidence>
<reference evidence="4 5" key="1">
    <citation type="journal article" date="2021" name="J. Hered.">
        <title>A chromosome-level genome assembly of the parasitoid wasp, Cotesia glomerata (Hymenoptera: Braconidae).</title>
        <authorList>
            <person name="Pinto B.J."/>
            <person name="Weis J.J."/>
            <person name="Gamble T."/>
            <person name="Ode P.J."/>
            <person name="Paul R."/>
            <person name="Zaspel J.M."/>
        </authorList>
    </citation>
    <scope>NUCLEOTIDE SEQUENCE [LARGE SCALE GENOMIC DNA]</scope>
    <source>
        <strain evidence="4">CgM1</strain>
    </source>
</reference>
<dbReference type="PANTHER" id="PTHR24198:SF165">
    <property type="entry name" value="ANKYRIN REPEAT-CONTAINING PROTEIN-RELATED"/>
    <property type="match status" value="1"/>
</dbReference>
<proteinExistence type="predicted"/>
<dbReference type="PROSITE" id="PS50088">
    <property type="entry name" value="ANK_REPEAT"/>
    <property type="match status" value="1"/>
</dbReference>
<dbReference type="InterPro" id="IPR036770">
    <property type="entry name" value="Ankyrin_rpt-contain_sf"/>
</dbReference>
<gene>
    <name evidence="4" type="ORF">KQX54_016469</name>
</gene>
<dbReference type="EMBL" id="JAHXZJ010001864">
    <property type="protein sequence ID" value="KAH0549974.1"/>
    <property type="molecule type" value="Genomic_DNA"/>
</dbReference>
<keyword evidence="2 3" id="KW-0040">ANK repeat</keyword>
<dbReference type="PANTHER" id="PTHR24198">
    <property type="entry name" value="ANKYRIN REPEAT AND PROTEIN KINASE DOMAIN-CONTAINING PROTEIN"/>
    <property type="match status" value="1"/>
</dbReference>
<evidence type="ECO:0008006" key="6">
    <source>
        <dbReference type="Google" id="ProtNLM"/>
    </source>
</evidence>
<feature type="repeat" description="ANK" evidence="3">
    <location>
        <begin position="36"/>
        <end position="68"/>
    </location>
</feature>
<evidence type="ECO:0000256" key="3">
    <source>
        <dbReference type="PROSITE-ProRule" id="PRU00023"/>
    </source>
</evidence>
<name>A0AAV7IE06_COTGL</name>
<protein>
    <recommendedName>
        <fullName evidence="6">Ankyrin repeat protein</fullName>
    </recommendedName>
</protein>
<evidence type="ECO:0000256" key="2">
    <source>
        <dbReference type="ARBA" id="ARBA00023043"/>
    </source>
</evidence>
<dbReference type="Proteomes" id="UP000826195">
    <property type="component" value="Unassembled WGS sequence"/>
</dbReference>
<evidence type="ECO:0000313" key="5">
    <source>
        <dbReference type="Proteomes" id="UP000826195"/>
    </source>
</evidence>
<dbReference type="Pfam" id="PF12796">
    <property type="entry name" value="Ank_2"/>
    <property type="match status" value="1"/>
</dbReference>
<keyword evidence="5" id="KW-1185">Reference proteome</keyword>
<dbReference type="PROSITE" id="PS50297">
    <property type="entry name" value="ANK_REP_REGION"/>
    <property type="match status" value="1"/>
</dbReference>
<dbReference type="SUPFAM" id="SSF48403">
    <property type="entry name" value="Ankyrin repeat"/>
    <property type="match status" value="1"/>
</dbReference>
<organism evidence="4 5">
    <name type="scientific">Cotesia glomerata</name>
    <name type="common">Lepidopteran parasitic wasp</name>
    <name type="synonym">Apanteles glomeratus</name>
    <dbReference type="NCBI Taxonomy" id="32391"/>
    <lineage>
        <taxon>Eukaryota</taxon>
        <taxon>Metazoa</taxon>
        <taxon>Ecdysozoa</taxon>
        <taxon>Arthropoda</taxon>
        <taxon>Hexapoda</taxon>
        <taxon>Insecta</taxon>
        <taxon>Pterygota</taxon>
        <taxon>Neoptera</taxon>
        <taxon>Endopterygota</taxon>
        <taxon>Hymenoptera</taxon>
        <taxon>Apocrita</taxon>
        <taxon>Ichneumonoidea</taxon>
        <taxon>Braconidae</taxon>
        <taxon>Microgastrinae</taxon>
        <taxon>Cotesia</taxon>
    </lineage>
</organism>
<accession>A0AAV7IE06</accession>
<sequence>MVTFLLDHGADVNLQFNNNFFKVFECKMHRSLWLDHNLTLLHYSILLKSQNLTDLLLDRGANVNLKTSLEKTTLMQAVEVNNFDLVKFLVERRNTNFNDCDIFGQSVLHFTMVNANRKVSMYNSKEEYAWRLEKEDIVFFLLSNEADVNSRFPADKDHSSVIHYMIKYGFSYGVYKLLEHRNFNFNDIDLKSVYSGQLVSQEITSDIANDFEYLSTLRIQFRLITEKIIKKAITFKCLCFRLNSETRSRASSREFKRELAKRCTLTLSNEMRVDMCVWKVRHVAPLSILGTLHGLMHLEVKSITSG</sequence>
<dbReference type="AlphaFoldDB" id="A0AAV7IE06"/>
<dbReference type="SMART" id="SM00248">
    <property type="entry name" value="ANK"/>
    <property type="match status" value="4"/>
</dbReference>
<dbReference type="InterPro" id="IPR002110">
    <property type="entry name" value="Ankyrin_rpt"/>
</dbReference>
<keyword evidence="1" id="KW-0677">Repeat</keyword>